<dbReference type="SUPFAM" id="SSF55326">
    <property type="entry name" value="PurM N-terminal domain-like"/>
    <property type="match status" value="1"/>
</dbReference>
<evidence type="ECO:0000313" key="4">
    <source>
        <dbReference type="EMBL" id="TQS81916.1"/>
    </source>
</evidence>
<dbReference type="GO" id="GO:0051604">
    <property type="term" value="P:protein maturation"/>
    <property type="evidence" value="ECO:0007669"/>
    <property type="project" value="TreeGrafter"/>
</dbReference>
<gene>
    <name evidence="4" type="ORF">A3207_09110</name>
</gene>
<feature type="domain" description="PurM-like C-terminal" evidence="3">
    <location>
        <begin position="176"/>
        <end position="322"/>
    </location>
</feature>
<dbReference type="EMBL" id="LVVT01000020">
    <property type="protein sequence ID" value="TQS81916.1"/>
    <property type="molecule type" value="Genomic_DNA"/>
</dbReference>
<protein>
    <submittedName>
        <fullName evidence="4">Hydrogenase expression/formation protein HypE</fullName>
    </submittedName>
</protein>
<evidence type="ECO:0000259" key="3">
    <source>
        <dbReference type="Pfam" id="PF02769"/>
    </source>
</evidence>
<dbReference type="Proteomes" id="UP000752814">
    <property type="component" value="Unassembled WGS sequence"/>
</dbReference>
<sequence length="348" mass="37009">MKRISMGDGAGGELMHELLSDHIIPFFPKVQTEVPLDSFDDSAVVDDIVFTIDGHTVKPLIFPGGDIGSLSVSGTVNDISVMGAKPLAIALSMILEEGLDIKTLETISKSIGKYSEISGVPVITGDTKVVEQGAADEMIVTTSAIGKRSPYLDDNLRKAGEYRKVKSRWLTDDNIQEGDAIIVSGTLGDHGVSLLSFREGYGFETELQSDVAPLNNLIEQVMKTGGAVSMKDPTRGGFANAINEWSSKSGIGIEIEEHLVPLSETVVSACELLGIDPLAIGNEGKVVIGCVPEMADEIVKTLRTHPLGKNAAVIGYATSKFENVVLKTEIGGHRILEAPVGDPVPRIC</sequence>
<dbReference type="InterPro" id="IPR036676">
    <property type="entry name" value="PurM-like_C_sf"/>
</dbReference>
<proteinExistence type="inferred from homology"/>
<dbReference type="PANTHER" id="PTHR30303:SF0">
    <property type="entry name" value="CARBAMOYL DEHYDRATASE HYPE"/>
    <property type="match status" value="1"/>
</dbReference>
<accession>A0A8J8PF66</accession>
<dbReference type="InterPro" id="IPR016188">
    <property type="entry name" value="PurM-like_N"/>
</dbReference>
<dbReference type="Gene3D" id="3.90.650.10">
    <property type="entry name" value="PurM-like C-terminal domain"/>
    <property type="match status" value="1"/>
</dbReference>
<dbReference type="InterPro" id="IPR011854">
    <property type="entry name" value="HypE"/>
</dbReference>
<dbReference type="Pfam" id="PF00586">
    <property type="entry name" value="AIRS"/>
    <property type="match status" value="1"/>
</dbReference>
<feature type="domain" description="PurM-like N-terminal" evidence="2">
    <location>
        <begin position="40"/>
        <end position="146"/>
    </location>
</feature>
<dbReference type="InterPro" id="IPR036921">
    <property type="entry name" value="PurM-like_N_sf"/>
</dbReference>
<dbReference type="RefSeq" id="WP_048134163.1">
    <property type="nucleotide sequence ID" value="NZ_CAYAYE010000031.1"/>
</dbReference>
<comment type="caution">
    <text evidence="4">The sequence shown here is derived from an EMBL/GenBank/DDBJ whole genome shotgun (WGS) entry which is preliminary data.</text>
</comment>
<organism evidence="4 5">
    <name type="scientific">Candidatus Methanomassiliicoccus intestinalis</name>
    <dbReference type="NCBI Taxonomy" id="1406512"/>
    <lineage>
        <taxon>Archaea</taxon>
        <taxon>Methanobacteriati</taxon>
        <taxon>Thermoplasmatota</taxon>
        <taxon>Thermoplasmata</taxon>
        <taxon>Methanomassiliicoccales</taxon>
        <taxon>Methanomassiliicoccaceae</taxon>
        <taxon>Methanomassiliicoccus</taxon>
    </lineage>
</organism>
<dbReference type="GeneID" id="41322574"/>
<dbReference type="AlphaFoldDB" id="A0A8J8PF66"/>
<dbReference type="Pfam" id="PF02769">
    <property type="entry name" value="AIRS_C"/>
    <property type="match status" value="1"/>
</dbReference>
<dbReference type="PIRSF" id="PIRSF005644">
    <property type="entry name" value="Hdrgns_mtr_HypE"/>
    <property type="match status" value="1"/>
</dbReference>
<dbReference type="CDD" id="cd02197">
    <property type="entry name" value="HypE"/>
    <property type="match status" value="1"/>
</dbReference>
<dbReference type="SUPFAM" id="SSF56042">
    <property type="entry name" value="PurM C-terminal domain-like"/>
    <property type="match status" value="1"/>
</dbReference>
<evidence type="ECO:0000259" key="2">
    <source>
        <dbReference type="Pfam" id="PF00586"/>
    </source>
</evidence>
<evidence type="ECO:0000313" key="5">
    <source>
        <dbReference type="Proteomes" id="UP000752814"/>
    </source>
</evidence>
<dbReference type="InterPro" id="IPR010918">
    <property type="entry name" value="PurM-like_C_dom"/>
</dbReference>
<name>A0A8J8PF66_9ARCH</name>
<dbReference type="OMA" id="CGNGGKE"/>
<evidence type="ECO:0000256" key="1">
    <source>
        <dbReference type="ARBA" id="ARBA00006243"/>
    </source>
</evidence>
<dbReference type="Gene3D" id="3.30.1330.10">
    <property type="entry name" value="PurM-like, N-terminal domain"/>
    <property type="match status" value="1"/>
</dbReference>
<dbReference type="NCBIfam" id="TIGR02124">
    <property type="entry name" value="hypE"/>
    <property type="match status" value="1"/>
</dbReference>
<dbReference type="PANTHER" id="PTHR30303">
    <property type="entry name" value="HYDROGENASE ISOENZYMES FORMATION PROTEIN HYPE"/>
    <property type="match status" value="1"/>
</dbReference>
<reference evidence="4" key="1">
    <citation type="submission" date="2016-03" db="EMBL/GenBank/DDBJ databases">
        <authorList>
            <person name="Borrel G."/>
            <person name="Mccann A."/>
            <person name="O'Toole P.W."/>
        </authorList>
    </citation>
    <scope>NUCLEOTIDE SEQUENCE</scope>
    <source>
        <strain evidence="4">183</strain>
    </source>
</reference>
<comment type="similarity">
    <text evidence="1">Belongs to the HypE family.</text>
</comment>